<feature type="domain" description="Knr4/Smi1-like" evidence="1">
    <location>
        <begin position="25"/>
        <end position="148"/>
    </location>
</feature>
<dbReference type="SMART" id="SM00860">
    <property type="entry name" value="SMI1_KNR4"/>
    <property type="match status" value="1"/>
</dbReference>
<dbReference type="EMBL" id="JAAJBV010000003">
    <property type="protein sequence ID" value="NHM04024.1"/>
    <property type="molecule type" value="Genomic_DNA"/>
</dbReference>
<keyword evidence="3" id="KW-1185">Reference proteome</keyword>
<dbReference type="Pfam" id="PF09346">
    <property type="entry name" value="SMI1_KNR4"/>
    <property type="match status" value="1"/>
</dbReference>
<evidence type="ECO:0000313" key="2">
    <source>
        <dbReference type="EMBL" id="NHM04024.1"/>
    </source>
</evidence>
<evidence type="ECO:0000313" key="3">
    <source>
        <dbReference type="Proteomes" id="UP000761423"/>
    </source>
</evidence>
<evidence type="ECO:0000259" key="1">
    <source>
        <dbReference type="SMART" id="SM00860"/>
    </source>
</evidence>
<organism evidence="2 3">
    <name type="scientific">Flavobacterium celericrescens</name>
    <dbReference type="NCBI Taxonomy" id="2709780"/>
    <lineage>
        <taxon>Bacteria</taxon>
        <taxon>Pseudomonadati</taxon>
        <taxon>Bacteroidota</taxon>
        <taxon>Flavobacteriia</taxon>
        <taxon>Flavobacteriales</taxon>
        <taxon>Flavobacteriaceae</taxon>
        <taxon>Flavobacterium</taxon>
    </lineage>
</organism>
<gene>
    <name evidence="2" type="ORF">G4L40_04820</name>
</gene>
<dbReference type="InterPro" id="IPR037883">
    <property type="entry name" value="Knr4/Smi1-like_sf"/>
</dbReference>
<comment type="caution">
    <text evidence="2">The sequence shown here is derived from an EMBL/GenBank/DDBJ whole genome shotgun (WGS) entry which is preliminary data.</text>
</comment>
<dbReference type="SUPFAM" id="SSF160631">
    <property type="entry name" value="SMI1/KNR4-like"/>
    <property type="match status" value="1"/>
</dbReference>
<dbReference type="RefSeq" id="WP_166236030.1">
    <property type="nucleotide sequence ID" value="NZ_JAAJBV010000003.1"/>
</dbReference>
<sequence>MEDKILNTYEELLKFSNSILNLGSPIIDSRIEDFESKIEYKLPKDFKYFIKKNNGFSLSVTEVYGIGKEFLNSSLDEIYDFEHNEVGNPMPKYFLPFSPDGYGNHYCIDLSRIENEICPIVFWQHDCNYENISEVETCNKNFVEWINEVMIEWTLGEYNLDGTEK</sequence>
<accession>A0ABX0IAA8</accession>
<protein>
    <submittedName>
        <fullName evidence="2">SMI1/KNR4 family protein</fullName>
    </submittedName>
</protein>
<name>A0ABX0IAA8_9FLAO</name>
<proteinExistence type="predicted"/>
<dbReference type="Proteomes" id="UP000761423">
    <property type="component" value="Unassembled WGS sequence"/>
</dbReference>
<reference evidence="2 3" key="1">
    <citation type="submission" date="2020-02" db="EMBL/GenBank/DDBJ databases">
        <authorList>
            <person name="Chen W.-M."/>
        </authorList>
    </citation>
    <scope>NUCLEOTIDE SEQUENCE [LARGE SCALE GENOMIC DNA]</scope>
    <source>
        <strain evidence="2 3">TWA-26</strain>
    </source>
</reference>
<dbReference type="Gene3D" id="3.40.1580.10">
    <property type="entry name" value="SMI1/KNR4-like"/>
    <property type="match status" value="1"/>
</dbReference>
<dbReference type="InterPro" id="IPR018958">
    <property type="entry name" value="Knr4/Smi1-like_dom"/>
</dbReference>